<reference evidence="4" key="2">
    <citation type="journal article" date="2012" name="G3 (Bethesda)">
        <title>Pichia sorbitophila, an interspecies yeast hybrid reveals early steps of genome resolution following polyploidization.</title>
        <authorList>
            <person name="Leh Louis V."/>
            <person name="Despons L."/>
            <person name="Friedrich A."/>
            <person name="Martin T."/>
            <person name="Durrens P."/>
            <person name="Casaregola S."/>
            <person name="Neuveglise C."/>
            <person name="Fairhead C."/>
            <person name="Marck C."/>
            <person name="Cruz J.A."/>
            <person name="Straub M.L."/>
            <person name="Kugler V."/>
            <person name="Sacerdot C."/>
            <person name="Uzunov Z."/>
            <person name="Thierry A."/>
            <person name="Weiss S."/>
            <person name="Bleykasten C."/>
            <person name="De Montigny J."/>
            <person name="Jacques N."/>
            <person name="Jung P."/>
            <person name="Lemaire M."/>
            <person name="Mallet S."/>
            <person name="Morel G."/>
            <person name="Richard G.F."/>
            <person name="Sarkar A."/>
            <person name="Savel G."/>
            <person name="Schacherer J."/>
            <person name="Seret M.L."/>
            <person name="Talla E."/>
            <person name="Samson G."/>
            <person name="Jubin C."/>
            <person name="Poulain J."/>
            <person name="Vacherie B."/>
            <person name="Barbe V."/>
            <person name="Pelletier E."/>
            <person name="Sherman D.J."/>
            <person name="Westhof E."/>
            <person name="Weissenbach J."/>
            <person name="Baret P.V."/>
            <person name="Wincker P."/>
            <person name="Gaillardin C."/>
            <person name="Dujon B."/>
            <person name="Souciet J.L."/>
        </authorList>
    </citation>
    <scope>NUCLEOTIDE SEQUENCE [LARGE SCALE GENOMIC DNA]</scope>
    <source>
        <strain evidence="4">ATCC MYA-4447 / BCRC 22081 / CBS 7064 / NBRC 10061 / NRRL Y-12695</strain>
    </source>
</reference>
<feature type="region of interest" description="Disordered" evidence="1">
    <location>
        <begin position="509"/>
        <end position="550"/>
    </location>
</feature>
<feature type="compositionally biased region" description="Low complexity" evidence="1">
    <location>
        <begin position="458"/>
        <end position="472"/>
    </location>
</feature>
<evidence type="ECO:0000313" key="3">
    <source>
        <dbReference type="EMBL" id="CCE79117.1"/>
    </source>
</evidence>
<feature type="region of interest" description="Disordered" evidence="1">
    <location>
        <begin position="628"/>
        <end position="656"/>
    </location>
</feature>
<dbReference type="HOGENOM" id="CLU_013453_0_0_1"/>
<organism evidence="3 4">
    <name type="scientific">Pichia sorbitophila (strain ATCC MYA-4447 / BCRC 22081 / CBS 7064 / NBRC 10061 / NRRL Y-12695)</name>
    <name type="common">Hybrid yeast</name>
    <dbReference type="NCBI Taxonomy" id="559304"/>
    <lineage>
        <taxon>Eukaryota</taxon>
        <taxon>Fungi</taxon>
        <taxon>Dikarya</taxon>
        <taxon>Ascomycota</taxon>
        <taxon>Saccharomycotina</taxon>
        <taxon>Pichiomycetes</taxon>
        <taxon>Debaryomycetaceae</taxon>
        <taxon>Millerozyma</taxon>
    </lineage>
</organism>
<feature type="compositionally biased region" description="Basic and acidic residues" evidence="1">
    <location>
        <begin position="257"/>
        <end position="269"/>
    </location>
</feature>
<keyword evidence="4" id="KW-1185">Reference proteome</keyword>
<reference evidence="3" key="1">
    <citation type="submission" date="2011-10" db="EMBL/GenBank/DDBJ databases">
        <authorList>
            <person name="Genoscope - CEA"/>
        </authorList>
    </citation>
    <scope>NUCLEOTIDE SEQUENCE</scope>
</reference>
<dbReference type="AlphaFoldDB" id="G8YPE6"/>
<evidence type="ECO:0000256" key="1">
    <source>
        <dbReference type="SAM" id="MobiDB-lite"/>
    </source>
</evidence>
<evidence type="ECO:0000313" key="4">
    <source>
        <dbReference type="Proteomes" id="UP000005222"/>
    </source>
</evidence>
<dbReference type="OMA" id="QAGMNKF"/>
<gene>
    <name evidence="3" type="primary">Piso0_001157</name>
    <name evidence="2" type="ORF">GNLVRS01_PISO0C12146g</name>
    <name evidence="3" type="ORF">GNLVRS01_PISO0D12213g</name>
</gene>
<dbReference type="OrthoDB" id="4086586at2759"/>
<feature type="compositionally biased region" description="Polar residues" evidence="1">
    <location>
        <begin position="342"/>
        <end position="373"/>
    </location>
</feature>
<feature type="compositionally biased region" description="Polar residues" evidence="1">
    <location>
        <begin position="395"/>
        <end position="406"/>
    </location>
</feature>
<protein>
    <submittedName>
        <fullName evidence="3">Piso0_001157 protein</fullName>
    </submittedName>
</protein>
<dbReference type="EMBL" id="FO082056">
    <property type="protein sequence ID" value="CCE79117.1"/>
    <property type="molecule type" value="Genomic_DNA"/>
</dbReference>
<feature type="region of interest" description="Disordered" evidence="1">
    <location>
        <begin position="395"/>
        <end position="472"/>
    </location>
</feature>
<feature type="compositionally biased region" description="Basic and acidic residues" evidence="1">
    <location>
        <begin position="642"/>
        <end position="656"/>
    </location>
</feature>
<feature type="compositionally biased region" description="Polar residues" evidence="1">
    <location>
        <begin position="428"/>
        <end position="457"/>
    </location>
</feature>
<dbReference type="InParanoid" id="G8YPE6"/>
<feature type="region of interest" description="Disordered" evidence="1">
    <location>
        <begin position="333"/>
        <end position="373"/>
    </location>
</feature>
<feature type="compositionally biased region" description="Low complexity" evidence="1">
    <location>
        <begin position="526"/>
        <end position="550"/>
    </location>
</feature>
<sequence length="656" mass="72355">MSKNKLQSSPSRYLIDPIIYNGPDGASERSSMKPLDRQFSVSSGQKAHGNQISSNLTGWTPLISKTIFNDQVISSNSTPSSKFFTGMLGSNNEIDYSQGLNLTPFITHNLNNGGSNSVSSNGLNNITPFNERGLHLADFFMDTPIKQTPVKDIDTITPSRFSIGSERKFRLEVSRNSKTVSKKSVTSVELSPNSRHKASPLTSGQAYEQNLMNEEKLKIKRDDHFVESTLRTPPRTILKDMTNTAQSHSKKAKSKGVKKETVESQKFETPKAVLVSSPSTVILGSNSKTSPERSDSYEDQYSLKDNAPPSPTPHKFSSAAKSIDNSLKPAMGLFSEKRNRPSKGNSYKNSAGSGINTFNSSNGIRKASSKNNMKSGMNKFQIVFTDVHTLMNNKSKQRKISSNAGQKSKSYTTSSSDVSQEIKPSVAGKSSSNLSVMDRTNTSQDHNLSLNSNSKETSILSGNSSSSNTSHLNFSATEHTSFEIGGLSSTPNGKYVLDKVFDKNSPHGYQWQTYSGMPPPSQGTRIQHTQQQPIQQLSQQQQQQQQQQHSMMMMMMMSTPQHQNVMNYNPTIFPPAHEVSPTSNFAGPVHGFSAFTYNSMNSFSKDESPIDHVSDMTMNNSVMIPMSSQKDTSFTQISAASNDEHNEYLRKDQRKV</sequence>
<dbReference type="eggNOG" id="ENOG502SX1R">
    <property type="taxonomic scope" value="Eukaryota"/>
</dbReference>
<proteinExistence type="predicted"/>
<dbReference type="Proteomes" id="UP000005222">
    <property type="component" value="Chromosome D"/>
</dbReference>
<feature type="compositionally biased region" description="Low complexity" evidence="1">
    <location>
        <begin position="407"/>
        <end position="416"/>
    </location>
</feature>
<feature type="compositionally biased region" description="Polar residues" evidence="1">
    <location>
        <begin position="628"/>
        <end position="641"/>
    </location>
</feature>
<dbReference type="Proteomes" id="UP000005222">
    <property type="component" value="Chromosome C"/>
</dbReference>
<evidence type="ECO:0000313" key="2">
    <source>
        <dbReference type="EMBL" id="CCE78531.1"/>
    </source>
</evidence>
<name>G8YPE6_PICSO</name>
<dbReference type="EMBL" id="FO082057">
    <property type="protein sequence ID" value="CCE78531.1"/>
    <property type="molecule type" value="Genomic_DNA"/>
</dbReference>
<accession>G8YPE6</accession>
<feature type="region of interest" description="Disordered" evidence="1">
    <location>
        <begin position="238"/>
        <end position="319"/>
    </location>
</feature>
<feature type="compositionally biased region" description="Polar residues" evidence="1">
    <location>
        <begin position="276"/>
        <end position="289"/>
    </location>
</feature>